<sequence>MSRWYDTSSLDSNESLPLIGSPSTPQENCRKSRIHTQANYWGCVKHTLSYILRFLFWSAGFNRHKSIFTKIYSCTILCICWYQVVYEIARNSGHLNFVENKNTSDITTNQKLENASFLTSAFGTAFSYTFMYICLMIMYKPSSNSITPYAALRDMGNTKARIILFTWLFFSCIFVGYILIYVYIHGSEINHHSTLVNLIKYFSETTEYLAQWVATVSMFAFSCSAFAIGTFASDTFRRIKSLNGGSIDSVITIHKELRAIVTETTNAFSFWFLLHWLLYGITVIIGFVVVALHKLGHSETDKKIYFGTFFAINVFSFVYPCICAAYITTACAAIPSRINNTISADWHEGHIFKERKELQLFVSYCAASPVCFKIGRITFTSTLAWFSFFFGSTGLLFHFF</sequence>
<feature type="transmembrane region" description="Helical" evidence="2">
    <location>
        <begin position="382"/>
        <end position="399"/>
    </location>
</feature>
<dbReference type="RefSeq" id="XP_066935824.1">
    <property type="nucleotide sequence ID" value="XM_067079723.1"/>
</dbReference>
<dbReference type="AlphaFoldDB" id="A0A7M5XF13"/>
<dbReference type="GeneID" id="136823537"/>
<keyword evidence="2" id="KW-1133">Transmembrane helix</keyword>
<protein>
    <submittedName>
        <fullName evidence="3">Uncharacterized protein</fullName>
    </submittedName>
</protein>
<evidence type="ECO:0000313" key="3">
    <source>
        <dbReference type="EnsemblMetazoa" id="CLYHEMP021383.1"/>
    </source>
</evidence>
<accession>A0A7M5XF13</accession>
<name>A0A7M5XF13_9CNID</name>
<evidence type="ECO:0000256" key="2">
    <source>
        <dbReference type="SAM" id="Phobius"/>
    </source>
</evidence>
<keyword evidence="4" id="KW-1185">Reference proteome</keyword>
<evidence type="ECO:0000256" key="1">
    <source>
        <dbReference type="SAM" id="MobiDB-lite"/>
    </source>
</evidence>
<feature type="region of interest" description="Disordered" evidence="1">
    <location>
        <begin position="1"/>
        <end position="24"/>
    </location>
</feature>
<reference evidence="3" key="1">
    <citation type="submission" date="2021-01" db="UniProtKB">
        <authorList>
            <consortium name="EnsemblMetazoa"/>
        </authorList>
    </citation>
    <scope>IDENTIFICATION</scope>
</reference>
<feature type="transmembrane region" description="Helical" evidence="2">
    <location>
        <begin position="304"/>
        <end position="327"/>
    </location>
</feature>
<evidence type="ECO:0000313" key="4">
    <source>
        <dbReference type="Proteomes" id="UP000594262"/>
    </source>
</evidence>
<feature type="transmembrane region" description="Helical" evidence="2">
    <location>
        <begin position="160"/>
        <end position="184"/>
    </location>
</feature>
<feature type="transmembrane region" description="Helical" evidence="2">
    <location>
        <begin position="209"/>
        <end position="232"/>
    </location>
</feature>
<feature type="transmembrane region" description="Helical" evidence="2">
    <location>
        <begin position="268"/>
        <end position="292"/>
    </location>
</feature>
<keyword evidence="2" id="KW-0812">Transmembrane</keyword>
<dbReference type="OrthoDB" id="5956436at2759"/>
<feature type="transmembrane region" description="Helical" evidence="2">
    <location>
        <begin position="117"/>
        <end position="139"/>
    </location>
</feature>
<dbReference type="Proteomes" id="UP000594262">
    <property type="component" value="Unplaced"/>
</dbReference>
<dbReference type="EnsemblMetazoa" id="CLYHEMT021383.1">
    <property type="protein sequence ID" value="CLYHEMP021383.1"/>
    <property type="gene ID" value="CLYHEMG021383"/>
</dbReference>
<proteinExistence type="predicted"/>
<keyword evidence="2" id="KW-0472">Membrane</keyword>
<feature type="transmembrane region" description="Helical" evidence="2">
    <location>
        <begin position="71"/>
        <end position="89"/>
    </location>
</feature>
<organism evidence="3 4">
    <name type="scientific">Clytia hemisphaerica</name>
    <dbReference type="NCBI Taxonomy" id="252671"/>
    <lineage>
        <taxon>Eukaryota</taxon>
        <taxon>Metazoa</taxon>
        <taxon>Cnidaria</taxon>
        <taxon>Hydrozoa</taxon>
        <taxon>Hydroidolina</taxon>
        <taxon>Leptothecata</taxon>
        <taxon>Obeliida</taxon>
        <taxon>Clytiidae</taxon>
        <taxon>Clytia</taxon>
    </lineage>
</organism>